<name>A0A9Q1C6H9_HOLLE</name>
<organism evidence="1 2">
    <name type="scientific">Holothuria leucospilota</name>
    <name type="common">Black long sea cucumber</name>
    <name type="synonym">Mertensiothuria leucospilota</name>
    <dbReference type="NCBI Taxonomy" id="206669"/>
    <lineage>
        <taxon>Eukaryota</taxon>
        <taxon>Metazoa</taxon>
        <taxon>Echinodermata</taxon>
        <taxon>Eleutherozoa</taxon>
        <taxon>Echinozoa</taxon>
        <taxon>Holothuroidea</taxon>
        <taxon>Aspidochirotacea</taxon>
        <taxon>Aspidochirotida</taxon>
        <taxon>Holothuriidae</taxon>
        <taxon>Holothuria</taxon>
    </lineage>
</organism>
<dbReference type="AlphaFoldDB" id="A0A9Q1C6H9"/>
<proteinExistence type="predicted"/>
<sequence>MYASVKLDKLFILAAVMVIGSASPIMPTTMQHLRSRLTSVDSHHSQLYDSIRTKRFLNPEKVLPMQAITGMEPVKAHLRYLDRNDEAEPQVVYTMLYESLLIFREAFRLIAIQEMVLEDRLKELDDLVMREPSFHIEVRRVYHDIDSLLQRLTHVMAQSDIPIPEFEPNIILESEVDGKICDQGCKHERNLYIHQQFNYFLDRMAYNIAALNEES</sequence>
<dbReference type="EMBL" id="JAIZAY010000007">
    <property type="protein sequence ID" value="KAJ8039128.1"/>
    <property type="molecule type" value="Genomic_DNA"/>
</dbReference>
<evidence type="ECO:0000313" key="2">
    <source>
        <dbReference type="Proteomes" id="UP001152320"/>
    </source>
</evidence>
<dbReference type="OrthoDB" id="10458610at2759"/>
<comment type="caution">
    <text evidence="1">The sequence shown here is derived from an EMBL/GenBank/DDBJ whole genome shotgun (WGS) entry which is preliminary data.</text>
</comment>
<protein>
    <submittedName>
        <fullName evidence="1">Uncharacterized protein</fullName>
    </submittedName>
</protein>
<reference evidence="1" key="1">
    <citation type="submission" date="2021-10" db="EMBL/GenBank/DDBJ databases">
        <title>Tropical sea cucumber genome reveals ecological adaptation and Cuvierian tubules defense mechanism.</title>
        <authorList>
            <person name="Chen T."/>
        </authorList>
    </citation>
    <scope>NUCLEOTIDE SEQUENCE</scope>
    <source>
        <strain evidence="1">Nanhai2018</strain>
        <tissue evidence="1">Muscle</tissue>
    </source>
</reference>
<evidence type="ECO:0000313" key="1">
    <source>
        <dbReference type="EMBL" id="KAJ8039128.1"/>
    </source>
</evidence>
<accession>A0A9Q1C6H9</accession>
<gene>
    <name evidence="1" type="ORF">HOLleu_16750</name>
</gene>
<keyword evidence="2" id="KW-1185">Reference proteome</keyword>
<dbReference type="Proteomes" id="UP001152320">
    <property type="component" value="Chromosome 7"/>
</dbReference>